<dbReference type="AlphaFoldDB" id="A0A284S7F2"/>
<evidence type="ECO:0000313" key="2">
    <source>
        <dbReference type="EMBL" id="SJL16924.1"/>
    </source>
</evidence>
<dbReference type="Pfam" id="PF12937">
    <property type="entry name" value="F-box-like"/>
    <property type="match status" value="1"/>
</dbReference>
<dbReference type="SUPFAM" id="SSF81383">
    <property type="entry name" value="F-box domain"/>
    <property type="match status" value="1"/>
</dbReference>
<evidence type="ECO:0000259" key="1">
    <source>
        <dbReference type="Pfam" id="PF12937"/>
    </source>
</evidence>
<dbReference type="STRING" id="47428.A0A284S7F2"/>
<dbReference type="OMA" id="MARATFF"/>
<accession>A0A284S7F2</accession>
<name>A0A284S7F2_ARMOS</name>
<reference evidence="3" key="1">
    <citation type="journal article" date="2017" name="Nat. Ecol. Evol.">
        <title>Genome expansion and lineage-specific genetic innovations in the forest pathogenic fungi Armillaria.</title>
        <authorList>
            <person name="Sipos G."/>
            <person name="Prasanna A.N."/>
            <person name="Walter M.C."/>
            <person name="O'Connor E."/>
            <person name="Balint B."/>
            <person name="Krizsan K."/>
            <person name="Kiss B."/>
            <person name="Hess J."/>
            <person name="Varga T."/>
            <person name="Slot J."/>
            <person name="Riley R."/>
            <person name="Boka B."/>
            <person name="Rigling D."/>
            <person name="Barry K."/>
            <person name="Lee J."/>
            <person name="Mihaltcheva S."/>
            <person name="LaButti K."/>
            <person name="Lipzen A."/>
            <person name="Waldron R."/>
            <person name="Moloney N.M."/>
            <person name="Sperisen C."/>
            <person name="Kredics L."/>
            <person name="Vagvoelgyi C."/>
            <person name="Patrignani A."/>
            <person name="Fitzpatrick D."/>
            <person name="Nagy I."/>
            <person name="Doyle S."/>
            <person name="Anderson J.B."/>
            <person name="Grigoriev I.V."/>
            <person name="Gueldener U."/>
            <person name="Muensterkoetter M."/>
            <person name="Nagy L.G."/>
        </authorList>
    </citation>
    <scope>NUCLEOTIDE SEQUENCE [LARGE SCALE GENOMIC DNA]</scope>
    <source>
        <strain evidence="3">C18/9</strain>
    </source>
</reference>
<dbReference type="InterPro" id="IPR036047">
    <property type="entry name" value="F-box-like_dom_sf"/>
</dbReference>
<dbReference type="EMBL" id="FUEG01000039">
    <property type="protein sequence ID" value="SJL16924.1"/>
    <property type="molecule type" value="Genomic_DNA"/>
</dbReference>
<dbReference type="Gene3D" id="1.20.1280.50">
    <property type="match status" value="1"/>
</dbReference>
<organism evidence="2 3">
    <name type="scientific">Armillaria ostoyae</name>
    <name type="common">Armillaria root rot fungus</name>
    <dbReference type="NCBI Taxonomy" id="47428"/>
    <lineage>
        <taxon>Eukaryota</taxon>
        <taxon>Fungi</taxon>
        <taxon>Dikarya</taxon>
        <taxon>Basidiomycota</taxon>
        <taxon>Agaricomycotina</taxon>
        <taxon>Agaricomycetes</taxon>
        <taxon>Agaricomycetidae</taxon>
        <taxon>Agaricales</taxon>
        <taxon>Marasmiineae</taxon>
        <taxon>Physalacriaceae</taxon>
        <taxon>Armillaria</taxon>
    </lineage>
</organism>
<gene>
    <name evidence="2" type="ORF">ARMOST_20456</name>
</gene>
<dbReference type="Proteomes" id="UP000219338">
    <property type="component" value="Unassembled WGS sequence"/>
</dbReference>
<dbReference type="OrthoDB" id="2884925at2759"/>
<protein>
    <recommendedName>
        <fullName evidence="1">F-box domain-containing protein</fullName>
    </recommendedName>
</protein>
<sequence>MSVALHLAATVTEKTLTTQNSRPPMLRPPEDLKGKCVGDVNLKKRTDAVQEARPECRLHPLWDSGSSRRVLPSQSCALLAPFNHDVLLYHVGLVYWSWYALAFVLYLSSHLTSTKITIKDICPNCEFNAIRPYAPSVDAIDLLRSGSSSLDVSEVSVLNDIAHLEQELQAIRPLFIKIRDRYDKLVKDIGSRKSLLAPIRRLPRETLLQIFTLASSHNPTPFDAPWSLGHVCSTWRSLTRSSPSLWTNLHIPEPFTKGFTFLKEYVSLSHDLPVNLSLDERPDERVREILHELLIHSERWSSLKLEMSAGWLCGLLCYASFPAVNLTKLHISLVGPFKLSYDQTLLDILSVSPLKDVHFEHFPYSSMPINMTELRSFHVHSYDPTELHSIFRGALRLKEFIITPSPPPYDFASDPSTKYVYTSHTSLQRLSIVMSIASSWQTCSKIPITFEHISLPALQQFEILTDGQHHDTMNLEPIEYLRLHDLFRRSQCRLTALTFSVPISVQSLLVPILAQFPTLRKLQIFINLTIARDVFELLHREQGMVPNLKELCITEAPDTVARSCLLKEADRFYAMVLSRSVGNCDSHLETLRVSLDSSWAKHLRMDTPVPPSSPFRKLLRIKEEGMTVELLLDRKDCLMDEMARATFFGD</sequence>
<evidence type="ECO:0000313" key="3">
    <source>
        <dbReference type="Proteomes" id="UP000219338"/>
    </source>
</evidence>
<keyword evidence="3" id="KW-1185">Reference proteome</keyword>
<dbReference type="InterPro" id="IPR001810">
    <property type="entry name" value="F-box_dom"/>
</dbReference>
<proteinExistence type="predicted"/>
<feature type="domain" description="F-box" evidence="1">
    <location>
        <begin position="199"/>
        <end position="251"/>
    </location>
</feature>